<dbReference type="EMBL" id="JACEFO010001623">
    <property type="protein sequence ID" value="KAF8729521.1"/>
    <property type="molecule type" value="Genomic_DNA"/>
</dbReference>
<comment type="caution">
    <text evidence="2">The sequence shown here is derived from an EMBL/GenBank/DDBJ whole genome shotgun (WGS) entry which is preliminary data.</text>
</comment>
<sequence>MAVVLMLLAVSGLAWRLHGEKWTGGEAASGNLPSIQFVKHQFLQQLHPGVSGGSYDKNSPPRRQ</sequence>
<organism evidence="2 3">
    <name type="scientific">Digitaria exilis</name>
    <dbReference type="NCBI Taxonomy" id="1010633"/>
    <lineage>
        <taxon>Eukaryota</taxon>
        <taxon>Viridiplantae</taxon>
        <taxon>Streptophyta</taxon>
        <taxon>Embryophyta</taxon>
        <taxon>Tracheophyta</taxon>
        <taxon>Spermatophyta</taxon>
        <taxon>Magnoliopsida</taxon>
        <taxon>Liliopsida</taxon>
        <taxon>Poales</taxon>
        <taxon>Poaceae</taxon>
        <taxon>PACMAD clade</taxon>
        <taxon>Panicoideae</taxon>
        <taxon>Panicodae</taxon>
        <taxon>Paniceae</taxon>
        <taxon>Anthephorinae</taxon>
        <taxon>Digitaria</taxon>
    </lineage>
</organism>
<dbReference type="Proteomes" id="UP000636709">
    <property type="component" value="Unassembled WGS sequence"/>
</dbReference>
<feature type="signal peptide" evidence="1">
    <location>
        <begin position="1"/>
        <end position="19"/>
    </location>
</feature>
<reference evidence="2" key="1">
    <citation type="submission" date="2020-07" db="EMBL/GenBank/DDBJ databases">
        <title>Genome sequence and genetic diversity analysis of an under-domesticated orphan crop, white fonio (Digitaria exilis).</title>
        <authorList>
            <person name="Bennetzen J.L."/>
            <person name="Chen S."/>
            <person name="Ma X."/>
            <person name="Wang X."/>
            <person name="Yssel A.E.J."/>
            <person name="Chaluvadi S.R."/>
            <person name="Johnson M."/>
            <person name="Gangashetty P."/>
            <person name="Hamidou F."/>
            <person name="Sanogo M.D."/>
            <person name="Zwaenepoel A."/>
            <person name="Wallace J."/>
            <person name="Van De Peer Y."/>
            <person name="Van Deynze A."/>
        </authorList>
    </citation>
    <scope>NUCLEOTIDE SEQUENCE</scope>
    <source>
        <tissue evidence="2">Leaves</tissue>
    </source>
</reference>
<gene>
    <name evidence="2" type="ORF">HU200_017460</name>
</gene>
<proteinExistence type="predicted"/>
<accession>A0A835KFL2</accession>
<keyword evidence="1" id="KW-0732">Signal</keyword>
<evidence type="ECO:0000256" key="1">
    <source>
        <dbReference type="SAM" id="SignalP"/>
    </source>
</evidence>
<evidence type="ECO:0000313" key="2">
    <source>
        <dbReference type="EMBL" id="KAF8729521.1"/>
    </source>
</evidence>
<name>A0A835KFL2_9POAL</name>
<feature type="chain" id="PRO_5033032909" evidence="1">
    <location>
        <begin position="20"/>
        <end position="64"/>
    </location>
</feature>
<dbReference type="AlphaFoldDB" id="A0A835KFL2"/>
<keyword evidence="3" id="KW-1185">Reference proteome</keyword>
<protein>
    <submittedName>
        <fullName evidence="2">Uncharacterized protein</fullName>
    </submittedName>
</protein>
<dbReference type="OrthoDB" id="684886at2759"/>
<evidence type="ECO:0000313" key="3">
    <source>
        <dbReference type="Proteomes" id="UP000636709"/>
    </source>
</evidence>